<sequence>MWGKEKKDIGQYIDAIAKGHRLLKKQDENLLAAIVQVDPVCLDTLIRSGKVALVAIIPEDQQINDSINVLPHTVCNIPGCNKPMQPTTPEEDIDILLRGKRESAPSPEPDSGNLQVLGIRHMENQHGDTDEPDPNPYTPELLDLKREPQDPDLEEVLNQEIKQPTIEDRILEVRYIMEEDHELREQEISGVLQIIDQG</sequence>
<organism evidence="1 2">
    <name type="scientific">Terfezia boudieri ATCC MYA-4762</name>
    <dbReference type="NCBI Taxonomy" id="1051890"/>
    <lineage>
        <taxon>Eukaryota</taxon>
        <taxon>Fungi</taxon>
        <taxon>Dikarya</taxon>
        <taxon>Ascomycota</taxon>
        <taxon>Pezizomycotina</taxon>
        <taxon>Pezizomycetes</taxon>
        <taxon>Pezizales</taxon>
        <taxon>Pezizaceae</taxon>
        <taxon>Terfezia</taxon>
    </lineage>
</organism>
<name>A0A3N4LH44_9PEZI</name>
<keyword evidence="2" id="KW-1185">Reference proteome</keyword>
<dbReference type="AlphaFoldDB" id="A0A3N4LH44"/>
<reference evidence="1 2" key="1">
    <citation type="journal article" date="2018" name="Nat. Ecol. Evol.">
        <title>Pezizomycetes genomes reveal the molecular basis of ectomycorrhizal truffle lifestyle.</title>
        <authorList>
            <person name="Murat C."/>
            <person name="Payen T."/>
            <person name="Noel B."/>
            <person name="Kuo A."/>
            <person name="Morin E."/>
            <person name="Chen J."/>
            <person name="Kohler A."/>
            <person name="Krizsan K."/>
            <person name="Balestrini R."/>
            <person name="Da Silva C."/>
            <person name="Montanini B."/>
            <person name="Hainaut M."/>
            <person name="Levati E."/>
            <person name="Barry K.W."/>
            <person name="Belfiori B."/>
            <person name="Cichocki N."/>
            <person name="Clum A."/>
            <person name="Dockter R.B."/>
            <person name="Fauchery L."/>
            <person name="Guy J."/>
            <person name="Iotti M."/>
            <person name="Le Tacon F."/>
            <person name="Lindquist E.A."/>
            <person name="Lipzen A."/>
            <person name="Malagnac F."/>
            <person name="Mello A."/>
            <person name="Molinier V."/>
            <person name="Miyauchi S."/>
            <person name="Poulain J."/>
            <person name="Riccioni C."/>
            <person name="Rubini A."/>
            <person name="Sitrit Y."/>
            <person name="Splivallo R."/>
            <person name="Traeger S."/>
            <person name="Wang M."/>
            <person name="Zifcakova L."/>
            <person name="Wipf D."/>
            <person name="Zambonelli A."/>
            <person name="Paolocci F."/>
            <person name="Nowrousian M."/>
            <person name="Ottonello S."/>
            <person name="Baldrian P."/>
            <person name="Spatafora J.W."/>
            <person name="Henrissat B."/>
            <person name="Nagy L.G."/>
            <person name="Aury J.M."/>
            <person name="Wincker P."/>
            <person name="Grigoriev I.V."/>
            <person name="Bonfante P."/>
            <person name="Martin F.M."/>
        </authorList>
    </citation>
    <scope>NUCLEOTIDE SEQUENCE [LARGE SCALE GENOMIC DNA]</scope>
    <source>
        <strain evidence="1 2">ATCC MYA-4762</strain>
    </source>
</reference>
<dbReference type="Proteomes" id="UP000267821">
    <property type="component" value="Unassembled WGS sequence"/>
</dbReference>
<dbReference type="EMBL" id="ML121579">
    <property type="protein sequence ID" value="RPB19991.1"/>
    <property type="molecule type" value="Genomic_DNA"/>
</dbReference>
<proteinExistence type="predicted"/>
<evidence type="ECO:0000313" key="2">
    <source>
        <dbReference type="Proteomes" id="UP000267821"/>
    </source>
</evidence>
<dbReference type="InParanoid" id="A0A3N4LH44"/>
<protein>
    <submittedName>
        <fullName evidence="1">Uncharacterized protein</fullName>
    </submittedName>
</protein>
<accession>A0A3N4LH44</accession>
<evidence type="ECO:0000313" key="1">
    <source>
        <dbReference type="EMBL" id="RPB19991.1"/>
    </source>
</evidence>
<gene>
    <name evidence="1" type="ORF">L211DRAFT_852697</name>
</gene>